<name>A0AA38CK79_TAXCH</name>
<evidence type="ECO:0000313" key="1">
    <source>
        <dbReference type="EMBL" id="KAH9300298.1"/>
    </source>
</evidence>
<reference evidence="1 2" key="1">
    <citation type="journal article" date="2021" name="Nat. Plants">
        <title>The Taxus genome provides insights into paclitaxel biosynthesis.</title>
        <authorList>
            <person name="Xiong X."/>
            <person name="Gou J."/>
            <person name="Liao Q."/>
            <person name="Li Y."/>
            <person name="Zhou Q."/>
            <person name="Bi G."/>
            <person name="Li C."/>
            <person name="Du R."/>
            <person name="Wang X."/>
            <person name="Sun T."/>
            <person name="Guo L."/>
            <person name="Liang H."/>
            <person name="Lu P."/>
            <person name="Wu Y."/>
            <person name="Zhang Z."/>
            <person name="Ro D.K."/>
            <person name="Shang Y."/>
            <person name="Huang S."/>
            <person name="Yan J."/>
        </authorList>
    </citation>
    <scope>NUCLEOTIDE SEQUENCE [LARGE SCALE GENOMIC DNA]</scope>
    <source>
        <strain evidence="1">Ta-2019</strain>
    </source>
</reference>
<sequence length="69" mass="7334">RITLAHASDYYPPGNGPANPATRTVAHPAKTGGIKSADVHKSLYATTLCGPTITPKEISLHVTLFKCLY</sequence>
<dbReference type="Proteomes" id="UP000824469">
    <property type="component" value="Unassembled WGS sequence"/>
</dbReference>
<dbReference type="EMBL" id="JAHRHJ020000009">
    <property type="protein sequence ID" value="KAH9300298.1"/>
    <property type="molecule type" value="Genomic_DNA"/>
</dbReference>
<proteinExistence type="predicted"/>
<organism evidence="1 2">
    <name type="scientific">Taxus chinensis</name>
    <name type="common">Chinese yew</name>
    <name type="synonym">Taxus wallichiana var. chinensis</name>
    <dbReference type="NCBI Taxonomy" id="29808"/>
    <lineage>
        <taxon>Eukaryota</taxon>
        <taxon>Viridiplantae</taxon>
        <taxon>Streptophyta</taxon>
        <taxon>Embryophyta</taxon>
        <taxon>Tracheophyta</taxon>
        <taxon>Spermatophyta</taxon>
        <taxon>Pinopsida</taxon>
        <taxon>Pinidae</taxon>
        <taxon>Conifers II</taxon>
        <taxon>Cupressales</taxon>
        <taxon>Taxaceae</taxon>
        <taxon>Taxus</taxon>
    </lineage>
</organism>
<feature type="non-terminal residue" evidence="1">
    <location>
        <position position="1"/>
    </location>
</feature>
<accession>A0AA38CK79</accession>
<comment type="caution">
    <text evidence="1">The sequence shown here is derived from an EMBL/GenBank/DDBJ whole genome shotgun (WGS) entry which is preliminary data.</text>
</comment>
<protein>
    <submittedName>
        <fullName evidence="1">Uncharacterized protein</fullName>
    </submittedName>
</protein>
<dbReference type="AlphaFoldDB" id="A0AA38CK79"/>
<keyword evidence="2" id="KW-1185">Reference proteome</keyword>
<evidence type="ECO:0000313" key="2">
    <source>
        <dbReference type="Proteomes" id="UP000824469"/>
    </source>
</evidence>
<gene>
    <name evidence="1" type="ORF">KI387_011881</name>
</gene>
<feature type="non-terminal residue" evidence="1">
    <location>
        <position position="69"/>
    </location>
</feature>